<dbReference type="Gene3D" id="3.40.630.30">
    <property type="match status" value="1"/>
</dbReference>
<proteinExistence type="predicted"/>
<gene>
    <name evidence="2" type="ORF">VTL71DRAFT_6505</name>
</gene>
<dbReference type="EMBL" id="JAZHXI010000017">
    <property type="protein sequence ID" value="KAL2062239.1"/>
    <property type="molecule type" value="Genomic_DNA"/>
</dbReference>
<feature type="domain" description="N-acetyltransferase" evidence="1">
    <location>
        <begin position="1"/>
        <end position="126"/>
    </location>
</feature>
<organism evidence="2 3">
    <name type="scientific">Oculimacula yallundae</name>
    <dbReference type="NCBI Taxonomy" id="86028"/>
    <lineage>
        <taxon>Eukaryota</taxon>
        <taxon>Fungi</taxon>
        <taxon>Dikarya</taxon>
        <taxon>Ascomycota</taxon>
        <taxon>Pezizomycotina</taxon>
        <taxon>Leotiomycetes</taxon>
        <taxon>Helotiales</taxon>
        <taxon>Ploettnerulaceae</taxon>
        <taxon>Oculimacula</taxon>
    </lineage>
</organism>
<protein>
    <recommendedName>
        <fullName evidence="1">N-acetyltransferase domain-containing protein</fullName>
    </recommendedName>
</protein>
<dbReference type="InterPro" id="IPR000182">
    <property type="entry name" value="GNAT_dom"/>
</dbReference>
<keyword evidence="3" id="KW-1185">Reference proteome</keyword>
<sequence>MTTCISDRDWDHSDGLSLRKAQQVEMRLRYKDDPEPSPAPTSANITVFIVAYIDDQPVGCGGLRDLPKNGTYPGEAELKRMFVIPEKRGRGLGVASANSERSRKNVLAVEATSTRYALRSGCEERR</sequence>
<evidence type="ECO:0000313" key="2">
    <source>
        <dbReference type="EMBL" id="KAL2062239.1"/>
    </source>
</evidence>
<evidence type="ECO:0000259" key="1">
    <source>
        <dbReference type="PROSITE" id="PS51186"/>
    </source>
</evidence>
<dbReference type="PROSITE" id="PS51186">
    <property type="entry name" value="GNAT"/>
    <property type="match status" value="1"/>
</dbReference>
<dbReference type="Proteomes" id="UP001595075">
    <property type="component" value="Unassembled WGS sequence"/>
</dbReference>
<accession>A0ABR4BYV0</accession>
<dbReference type="Pfam" id="PF13508">
    <property type="entry name" value="Acetyltransf_7"/>
    <property type="match status" value="1"/>
</dbReference>
<reference evidence="2 3" key="1">
    <citation type="journal article" date="2024" name="Commun. Biol.">
        <title>Comparative genomic analysis of thermophilic fungi reveals convergent evolutionary adaptations and gene losses.</title>
        <authorList>
            <person name="Steindorff A.S."/>
            <person name="Aguilar-Pontes M.V."/>
            <person name="Robinson A.J."/>
            <person name="Andreopoulos B."/>
            <person name="LaButti K."/>
            <person name="Kuo A."/>
            <person name="Mondo S."/>
            <person name="Riley R."/>
            <person name="Otillar R."/>
            <person name="Haridas S."/>
            <person name="Lipzen A."/>
            <person name="Grimwood J."/>
            <person name="Schmutz J."/>
            <person name="Clum A."/>
            <person name="Reid I.D."/>
            <person name="Moisan M.C."/>
            <person name="Butler G."/>
            <person name="Nguyen T.T.M."/>
            <person name="Dewar K."/>
            <person name="Conant G."/>
            <person name="Drula E."/>
            <person name="Henrissat B."/>
            <person name="Hansel C."/>
            <person name="Singer S."/>
            <person name="Hutchinson M.I."/>
            <person name="de Vries R.P."/>
            <person name="Natvig D.O."/>
            <person name="Powell A.J."/>
            <person name="Tsang A."/>
            <person name="Grigoriev I.V."/>
        </authorList>
    </citation>
    <scope>NUCLEOTIDE SEQUENCE [LARGE SCALE GENOMIC DNA]</scope>
    <source>
        <strain evidence="2 3">CBS 494.80</strain>
    </source>
</reference>
<evidence type="ECO:0000313" key="3">
    <source>
        <dbReference type="Proteomes" id="UP001595075"/>
    </source>
</evidence>
<dbReference type="SUPFAM" id="SSF55729">
    <property type="entry name" value="Acyl-CoA N-acyltransferases (Nat)"/>
    <property type="match status" value="1"/>
</dbReference>
<dbReference type="InterPro" id="IPR016181">
    <property type="entry name" value="Acyl_CoA_acyltransferase"/>
</dbReference>
<comment type="caution">
    <text evidence="2">The sequence shown here is derived from an EMBL/GenBank/DDBJ whole genome shotgun (WGS) entry which is preliminary data.</text>
</comment>
<dbReference type="CDD" id="cd04301">
    <property type="entry name" value="NAT_SF"/>
    <property type="match status" value="1"/>
</dbReference>
<feature type="non-terminal residue" evidence="2">
    <location>
        <position position="126"/>
    </location>
</feature>
<name>A0ABR4BYV0_9HELO</name>